<dbReference type="Proteomes" id="UP000824037">
    <property type="component" value="Unassembled WGS sequence"/>
</dbReference>
<dbReference type="InterPro" id="IPR036390">
    <property type="entry name" value="WH_DNA-bd_sf"/>
</dbReference>
<comment type="caution">
    <text evidence="4">The sequence shown here is derived from an EMBL/GenBank/DDBJ whole genome shotgun (WGS) entry which is preliminary data.</text>
</comment>
<evidence type="ECO:0000313" key="4">
    <source>
        <dbReference type="EMBL" id="HIZ34347.1"/>
    </source>
</evidence>
<evidence type="ECO:0000256" key="1">
    <source>
        <dbReference type="ARBA" id="ARBA00023015"/>
    </source>
</evidence>
<proteinExistence type="predicted"/>
<dbReference type="InterPro" id="IPR051534">
    <property type="entry name" value="CBASS_pafABC_assoc_protein"/>
</dbReference>
<reference evidence="4" key="1">
    <citation type="journal article" date="2021" name="PeerJ">
        <title>Extensive microbial diversity within the chicken gut microbiome revealed by metagenomics and culture.</title>
        <authorList>
            <person name="Gilroy R."/>
            <person name="Ravi A."/>
            <person name="Getino M."/>
            <person name="Pursley I."/>
            <person name="Horton D.L."/>
            <person name="Alikhan N.F."/>
            <person name="Baker D."/>
            <person name="Gharbi K."/>
            <person name="Hall N."/>
            <person name="Watson M."/>
            <person name="Adriaenssens E.M."/>
            <person name="Foster-Nyarko E."/>
            <person name="Jarju S."/>
            <person name="Secka A."/>
            <person name="Antonio M."/>
            <person name="Oren A."/>
            <person name="Chaudhuri R.R."/>
            <person name="La Ragione R."/>
            <person name="Hildebrand F."/>
            <person name="Pallen M.J."/>
        </authorList>
    </citation>
    <scope>NUCLEOTIDE SEQUENCE</scope>
    <source>
        <strain evidence="4">ChiGjej4B4-7305</strain>
    </source>
</reference>
<organism evidence="4 5">
    <name type="scientific">Candidatus Ruania gallistercoris</name>
    <dbReference type="NCBI Taxonomy" id="2838746"/>
    <lineage>
        <taxon>Bacteria</taxon>
        <taxon>Bacillati</taxon>
        <taxon>Actinomycetota</taxon>
        <taxon>Actinomycetes</taxon>
        <taxon>Micrococcales</taxon>
        <taxon>Ruaniaceae</taxon>
        <taxon>Ruania</taxon>
    </lineage>
</organism>
<evidence type="ECO:0000256" key="2">
    <source>
        <dbReference type="ARBA" id="ARBA00023163"/>
    </source>
</evidence>
<dbReference type="InterPro" id="IPR001034">
    <property type="entry name" value="DeoR_HTH"/>
</dbReference>
<keyword evidence="2" id="KW-0804">Transcription</keyword>
<dbReference type="AlphaFoldDB" id="A0A9D2EBI7"/>
<dbReference type="InterPro" id="IPR026881">
    <property type="entry name" value="WYL_dom"/>
</dbReference>
<dbReference type="Pfam" id="PF25583">
    <property type="entry name" value="WCX"/>
    <property type="match status" value="1"/>
</dbReference>
<dbReference type="InterPro" id="IPR036388">
    <property type="entry name" value="WH-like_DNA-bd_sf"/>
</dbReference>
<dbReference type="InterPro" id="IPR057727">
    <property type="entry name" value="WCX_dom"/>
</dbReference>
<gene>
    <name evidence="4" type="ORF">H9815_01110</name>
</gene>
<dbReference type="PANTHER" id="PTHR34580:SF1">
    <property type="entry name" value="PROTEIN PAFC"/>
    <property type="match status" value="1"/>
</dbReference>
<evidence type="ECO:0000313" key="5">
    <source>
        <dbReference type="Proteomes" id="UP000824037"/>
    </source>
</evidence>
<dbReference type="InterPro" id="IPR028349">
    <property type="entry name" value="PafC-like"/>
</dbReference>
<dbReference type="EMBL" id="DXBY01000023">
    <property type="protein sequence ID" value="HIZ34347.1"/>
    <property type="molecule type" value="Genomic_DNA"/>
</dbReference>
<dbReference type="Pfam" id="PF08279">
    <property type="entry name" value="HTH_11"/>
    <property type="match status" value="1"/>
</dbReference>
<evidence type="ECO:0000259" key="3">
    <source>
        <dbReference type="PROSITE" id="PS51000"/>
    </source>
</evidence>
<name>A0A9D2EBI7_9MICO</name>
<dbReference type="GO" id="GO:0003700">
    <property type="term" value="F:DNA-binding transcription factor activity"/>
    <property type="evidence" value="ECO:0007669"/>
    <property type="project" value="InterPro"/>
</dbReference>
<keyword evidence="1" id="KW-0805">Transcription regulation</keyword>
<dbReference type="PROSITE" id="PS52050">
    <property type="entry name" value="WYL"/>
    <property type="match status" value="1"/>
</dbReference>
<dbReference type="Gene3D" id="1.10.10.10">
    <property type="entry name" value="Winged helix-like DNA-binding domain superfamily/Winged helix DNA-binding domain"/>
    <property type="match status" value="1"/>
</dbReference>
<accession>A0A9D2EBI7</accession>
<reference evidence="4" key="2">
    <citation type="submission" date="2021-04" db="EMBL/GenBank/DDBJ databases">
        <authorList>
            <person name="Gilroy R."/>
        </authorList>
    </citation>
    <scope>NUCLEOTIDE SEQUENCE</scope>
    <source>
        <strain evidence="4">ChiGjej4B4-7305</strain>
    </source>
</reference>
<protein>
    <submittedName>
        <fullName evidence="4">Transcriptional regulator</fullName>
    </submittedName>
</protein>
<dbReference type="PANTHER" id="PTHR34580">
    <property type="match status" value="1"/>
</dbReference>
<dbReference type="Pfam" id="PF13280">
    <property type="entry name" value="WYL"/>
    <property type="match status" value="1"/>
</dbReference>
<sequence>MSTLFARLVLVRADRMISTLLLMQSRGRITAGELAAELEISVSTARRDLEALAMSGVPIYPQPGRRGGWSLVGGARTDLSGLTAGESRALFSLLGAAEDSAPETVSAVRKLVRALPGPFRGDAEAAAAAIRREGAGWGELAAPKPAGVEPVQQAIVDRVQIRLDYTRRTGEHSTATVSPLGLVVKGGTWYLVAARAGIEGTRTYRMDRAHNVEVTTDPAERPPDFDLDREWQRISDFVDGQRSRVRATLRLPGRHLWVLRDHFGSYLQVVEEIDDDLVEVSVAAHTARSIAEQLAGWGATVQVLQPASVRQELASIGAELAAAYGPAPATG</sequence>
<dbReference type="InterPro" id="IPR013196">
    <property type="entry name" value="HTH_11"/>
</dbReference>
<dbReference type="PROSITE" id="PS51000">
    <property type="entry name" value="HTH_DEOR_2"/>
    <property type="match status" value="1"/>
</dbReference>
<dbReference type="SUPFAM" id="SSF46785">
    <property type="entry name" value="Winged helix' DNA-binding domain"/>
    <property type="match status" value="1"/>
</dbReference>
<feature type="domain" description="HTH deoR-type" evidence="3">
    <location>
        <begin position="12"/>
        <end position="67"/>
    </location>
</feature>
<dbReference type="PIRSF" id="PIRSF016838">
    <property type="entry name" value="PafC"/>
    <property type="match status" value="1"/>
</dbReference>